<comment type="similarity">
    <text evidence="3">Belongs to the lipin family.</text>
</comment>
<dbReference type="InterPro" id="IPR013209">
    <property type="entry name" value="LNS2"/>
</dbReference>
<evidence type="ECO:0000313" key="10">
    <source>
        <dbReference type="Proteomes" id="UP000663832"/>
    </source>
</evidence>
<organism evidence="8 11">
    <name type="scientific">Adineta steineri</name>
    <dbReference type="NCBI Taxonomy" id="433720"/>
    <lineage>
        <taxon>Eukaryota</taxon>
        <taxon>Metazoa</taxon>
        <taxon>Spiralia</taxon>
        <taxon>Gnathifera</taxon>
        <taxon>Rotifera</taxon>
        <taxon>Eurotatoria</taxon>
        <taxon>Bdelloidea</taxon>
        <taxon>Adinetida</taxon>
        <taxon>Adinetidae</taxon>
        <taxon>Adineta</taxon>
    </lineage>
</organism>
<dbReference type="Pfam" id="PF04571">
    <property type="entry name" value="Lipin_N"/>
    <property type="match status" value="1"/>
</dbReference>
<evidence type="ECO:0000313" key="11">
    <source>
        <dbReference type="Proteomes" id="UP000663877"/>
    </source>
</evidence>
<dbReference type="EC" id="3.1.3.4" evidence="4"/>
<evidence type="ECO:0000313" key="9">
    <source>
        <dbReference type="EMBL" id="CAF1379766.1"/>
    </source>
</evidence>
<evidence type="ECO:0000313" key="8">
    <source>
        <dbReference type="EMBL" id="CAF1165711.1"/>
    </source>
</evidence>
<feature type="compositionally biased region" description="Low complexity" evidence="6">
    <location>
        <begin position="317"/>
        <end position="330"/>
    </location>
</feature>
<dbReference type="InterPro" id="IPR031315">
    <property type="entry name" value="LNS2/PITP"/>
</dbReference>
<dbReference type="PANTHER" id="PTHR12181">
    <property type="entry name" value="LIPIN"/>
    <property type="match status" value="1"/>
</dbReference>
<comment type="cofactor">
    <cofactor evidence="2">
        <name>Mg(2+)</name>
        <dbReference type="ChEBI" id="CHEBI:18420"/>
    </cofactor>
</comment>
<dbReference type="GO" id="GO:0019432">
    <property type="term" value="P:triglyceride biosynthetic process"/>
    <property type="evidence" value="ECO:0007669"/>
    <property type="project" value="TreeGrafter"/>
</dbReference>
<feature type="compositionally biased region" description="Low complexity" evidence="6">
    <location>
        <begin position="545"/>
        <end position="561"/>
    </location>
</feature>
<dbReference type="EMBL" id="CAJNOM010000347">
    <property type="protein sequence ID" value="CAF1379766.1"/>
    <property type="molecule type" value="Genomic_DNA"/>
</dbReference>
<comment type="catalytic activity">
    <reaction evidence="1">
        <text>a 1,2-diacyl-sn-glycero-3-phosphate + H2O = a 1,2-diacyl-sn-glycerol + phosphate</text>
        <dbReference type="Rhea" id="RHEA:27429"/>
        <dbReference type="ChEBI" id="CHEBI:15377"/>
        <dbReference type="ChEBI" id="CHEBI:17815"/>
        <dbReference type="ChEBI" id="CHEBI:43474"/>
        <dbReference type="ChEBI" id="CHEBI:58608"/>
        <dbReference type="EC" id="3.1.3.4"/>
    </reaction>
    <physiologicalReaction direction="left-to-right" evidence="1">
        <dbReference type="Rhea" id="RHEA:27430"/>
    </physiologicalReaction>
</comment>
<name>A0A814TSL0_9BILA</name>
<dbReference type="GO" id="GO:0003713">
    <property type="term" value="F:transcription coactivator activity"/>
    <property type="evidence" value="ECO:0007669"/>
    <property type="project" value="TreeGrafter"/>
</dbReference>
<gene>
    <name evidence="8" type="ORF">BJG266_LOCUS24900</name>
    <name evidence="9" type="ORF">QVE165_LOCUS35591</name>
</gene>
<protein>
    <recommendedName>
        <fullName evidence="4">phosphatidate phosphatase</fullName>
        <ecNumber evidence="4">3.1.3.4</ecNumber>
    </recommendedName>
</protein>
<evidence type="ECO:0000256" key="6">
    <source>
        <dbReference type="SAM" id="MobiDB-lite"/>
    </source>
</evidence>
<dbReference type="Proteomes" id="UP000663877">
    <property type="component" value="Unassembled WGS sequence"/>
</dbReference>
<dbReference type="SMART" id="SM00775">
    <property type="entry name" value="LNS2"/>
    <property type="match status" value="1"/>
</dbReference>
<dbReference type="SUPFAM" id="SSF56784">
    <property type="entry name" value="HAD-like"/>
    <property type="match status" value="1"/>
</dbReference>
<evidence type="ECO:0000256" key="3">
    <source>
        <dbReference type="ARBA" id="ARBA00005476"/>
    </source>
</evidence>
<dbReference type="InterPro" id="IPR036412">
    <property type="entry name" value="HAD-like_sf"/>
</dbReference>
<evidence type="ECO:0000256" key="4">
    <source>
        <dbReference type="ARBA" id="ARBA00012638"/>
    </source>
</evidence>
<dbReference type="InterPro" id="IPR031703">
    <property type="entry name" value="Lipin_mid"/>
</dbReference>
<dbReference type="GO" id="GO:0008195">
    <property type="term" value="F:phosphatidate phosphatase activity"/>
    <property type="evidence" value="ECO:0007669"/>
    <property type="project" value="UniProtKB-EC"/>
</dbReference>
<dbReference type="GO" id="GO:0032869">
    <property type="term" value="P:cellular response to insulin stimulus"/>
    <property type="evidence" value="ECO:0007669"/>
    <property type="project" value="TreeGrafter"/>
</dbReference>
<keyword evidence="10" id="KW-1185">Reference proteome</keyword>
<accession>A0A814TSL0</accession>
<dbReference type="AlphaFoldDB" id="A0A814TSL0"/>
<feature type="region of interest" description="Disordered" evidence="6">
    <location>
        <begin position="507"/>
        <end position="526"/>
    </location>
</feature>
<dbReference type="GO" id="GO:0005634">
    <property type="term" value="C:nucleus"/>
    <property type="evidence" value="ECO:0007669"/>
    <property type="project" value="TreeGrafter"/>
</dbReference>
<reference evidence="8" key="1">
    <citation type="submission" date="2021-02" db="EMBL/GenBank/DDBJ databases">
        <authorList>
            <person name="Nowell W R."/>
        </authorList>
    </citation>
    <scope>NUCLEOTIDE SEQUENCE</scope>
</reference>
<proteinExistence type="inferred from homology"/>
<dbReference type="GO" id="GO:0045944">
    <property type="term" value="P:positive regulation of transcription by RNA polymerase II"/>
    <property type="evidence" value="ECO:0007669"/>
    <property type="project" value="TreeGrafter"/>
</dbReference>
<dbReference type="OrthoDB" id="4567at2759"/>
<evidence type="ECO:0000256" key="1">
    <source>
        <dbReference type="ARBA" id="ARBA00001180"/>
    </source>
</evidence>
<evidence type="ECO:0000256" key="5">
    <source>
        <dbReference type="ARBA" id="ARBA00022801"/>
    </source>
</evidence>
<comment type="caution">
    <text evidence="8">The sequence shown here is derived from an EMBL/GenBank/DDBJ whole genome shotgun (WGS) entry which is preliminary data.</text>
</comment>
<dbReference type="Proteomes" id="UP000663832">
    <property type="component" value="Unassembled WGS sequence"/>
</dbReference>
<evidence type="ECO:0000259" key="7">
    <source>
        <dbReference type="SMART" id="SM00775"/>
    </source>
</evidence>
<dbReference type="Pfam" id="PF16876">
    <property type="entry name" value="Lipin_mid"/>
    <property type="match status" value="1"/>
</dbReference>
<feature type="region of interest" description="Disordered" evidence="6">
    <location>
        <begin position="317"/>
        <end position="341"/>
    </location>
</feature>
<dbReference type="GO" id="GO:0009062">
    <property type="term" value="P:fatty acid catabolic process"/>
    <property type="evidence" value="ECO:0007669"/>
    <property type="project" value="TreeGrafter"/>
</dbReference>
<feature type="domain" description="LNS2/PITP" evidence="7">
    <location>
        <begin position="613"/>
        <end position="768"/>
    </location>
</feature>
<dbReference type="PANTHER" id="PTHR12181:SF12">
    <property type="entry name" value="PHOSPHATIDATE PHOSPHATASE"/>
    <property type="match status" value="1"/>
</dbReference>
<feature type="region of interest" description="Disordered" evidence="6">
    <location>
        <begin position="534"/>
        <end position="561"/>
    </location>
</feature>
<keyword evidence="5" id="KW-0378">Hydrolase</keyword>
<dbReference type="InterPro" id="IPR026058">
    <property type="entry name" value="LIPIN"/>
</dbReference>
<dbReference type="InterPro" id="IPR007651">
    <property type="entry name" value="Lipin_N"/>
</dbReference>
<dbReference type="Pfam" id="PF08235">
    <property type="entry name" value="LNS2"/>
    <property type="match status" value="1"/>
</dbReference>
<feature type="compositionally biased region" description="Basic and acidic residues" evidence="6">
    <location>
        <begin position="534"/>
        <end position="544"/>
    </location>
</feature>
<sequence length="879" mass="99026">MNIISLPLKCWSTIQSTYNSINPHNFSGAIDVIVIKQEDETLQCTPFHVRFGKLDVIQHQQKRVYVSVNDHLIEDLWMQLGDAGEAVFIDNTENSVLLHADNGSPQILSNIDQSVNNSELCRNHEKRRSAGHNFDVQSSEDEQLSSDYLLTKRQSSTRKRLSISKGSNGDEQDQSWTMIHKRDANENDSLLFHMDDDNQISDVDAFSQKKICVTSPLQGSSNNNESENTDESGIDERLKTEISTILSNQTPIKTSATVYTQESNTRISEIYEAVLSKSVPIESHIAITDTPLQSPTCSLDDRVGNYSLNENLSSPPIFSSSFSSQTTSPKSDTEYELDNSTQPLVKKRRSFVDRISGMWRWNWGKLPEQRQSAKLTKPPNVLSYLWPSTKKTLPTEGIDLNDVQLSLCGNIDNLSAITHDIFNKHLVSHERFFNDPNIANDPNLVARIGGKLYKWTTAVPLITSAANVHKHLPTETVEQSQEKLIVQTVTNSSTIIPVVSTLSNRAEMKQNSIKSQPSVDKNNSSEVTKLIPDMEEKEKEKEESQPSSSVPTVTVQQTSSISPKKTLTLSSDQLKRLNLKLGINKIEFEVTTALQGNVSVRSNIFLFDYQTKFVISDIDGTITISDVMGQILPLIGRDWYHDGIAEFFNAIQENGYQFIYLSARAIGQSQMTRDFLRSIKQCKYNLPVGPLLLSPDSLLAAFHREVVAKQPEKFKIACLENIASLFPNRNPFYAGFGNRTNDHIAYTRIKIPQTRIFTINSDSNITRESLPQSMMSTYRNLHEVVDLIFPSMDSFSSSENYSMFTYWYNDPAVNTLDNEMQAHLNEIAEREKRAQASTPRKRMTIFNGMTKTKSTTTVVNDDGKKILTLTQAAKNTVKQ</sequence>
<feature type="region of interest" description="Disordered" evidence="6">
    <location>
        <begin position="215"/>
        <end position="234"/>
    </location>
</feature>
<dbReference type="EMBL" id="CAJNOI010000183">
    <property type="protein sequence ID" value="CAF1165711.1"/>
    <property type="molecule type" value="Genomic_DNA"/>
</dbReference>
<evidence type="ECO:0000256" key="2">
    <source>
        <dbReference type="ARBA" id="ARBA00001946"/>
    </source>
</evidence>